<dbReference type="GO" id="GO:0005829">
    <property type="term" value="C:cytosol"/>
    <property type="evidence" value="ECO:0007669"/>
    <property type="project" value="TreeGrafter"/>
</dbReference>
<dbReference type="EC" id="3.1.11.6" evidence="6"/>
<keyword evidence="3 6" id="KW-0540">Nuclease</keyword>
<comment type="subunit">
    <text evidence="6">Heterooligomer composed of large and small subunits.</text>
</comment>
<evidence type="ECO:0000256" key="2">
    <source>
        <dbReference type="ARBA" id="ARBA00022490"/>
    </source>
</evidence>
<dbReference type="PIRSF" id="PIRSF006488">
    <property type="entry name" value="Exonuc_VII_S"/>
    <property type="match status" value="1"/>
</dbReference>
<comment type="catalytic activity">
    <reaction evidence="6">
        <text>Exonucleolytic cleavage in either 5'- to 3'- or 3'- to 5'-direction to yield nucleoside 5'-phosphates.</text>
        <dbReference type="EC" id="3.1.11.6"/>
    </reaction>
</comment>
<keyword evidence="4 6" id="KW-0378">Hydrolase</keyword>
<comment type="caution">
    <text evidence="7">The sequence shown here is derived from an EMBL/GenBank/DDBJ whole genome shotgun (WGS) entry which is preliminary data.</text>
</comment>
<dbReference type="SUPFAM" id="SSF116842">
    <property type="entry name" value="XseB-like"/>
    <property type="match status" value="1"/>
</dbReference>
<sequence>MNKKKQTKNMLMDMTIEEQLLKIQEIAAELENGSLGLEEALAKYEEGVRLVRGCAGQIDRVQKRITVIETETEDEL</sequence>
<evidence type="ECO:0000256" key="3">
    <source>
        <dbReference type="ARBA" id="ARBA00022722"/>
    </source>
</evidence>
<dbReference type="AlphaFoldDB" id="A0AAE3E2U9"/>
<evidence type="ECO:0000313" key="8">
    <source>
        <dbReference type="Proteomes" id="UP001198200"/>
    </source>
</evidence>
<dbReference type="Proteomes" id="UP001198200">
    <property type="component" value="Unassembled WGS sequence"/>
</dbReference>
<keyword evidence="2 6" id="KW-0963">Cytoplasm</keyword>
<reference evidence="7 8" key="1">
    <citation type="submission" date="2021-10" db="EMBL/GenBank/DDBJ databases">
        <title>Anaerobic single-cell dispensing facilitates the cultivation of human gut bacteria.</title>
        <authorList>
            <person name="Afrizal A."/>
        </authorList>
    </citation>
    <scope>NUCLEOTIDE SEQUENCE [LARGE SCALE GENOMIC DNA]</scope>
    <source>
        <strain evidence="7 8">CLA-AA-H224</strain>
    </source>
</reference>
<dbReference type="EMBL" id="JAJEQN010000009">
    <property type="protein sequence ID" value="MCC2221039.1"/>
    <property type="molecule type" value="Genomic_DNA"/>
</dbReference>
<dbReference type="Pfam" id="PF02609">
    <property type="entry name" value="Exonuc_VII_S"/>
    <property type="match status" value="1"/>
</dbReference>
<comment type="subcellular location">
    <subcellularLocation>
        <location evidence="6">Cytoplasm</location>
    </subcellularLocation>
</comment>
<accession>A0AAE3E2U9</accession>
<comment type="similarity">
    <text evidence="1 6">Belongs to the XseB family.</text>
</comment>
<proteinExistence type="inferred from homology"/>
<name>A0AAE3E2U9_9FIRM</name>
<protein>
    <recommendedName>
        <fullName evidence="6">Exodeoxyribonuclease 7 small subunit</fullName>
        <ecNumber evidence="6">3.1.11.6</ecNumber>
    </recommendedName>
    <alternativeName>
        <fullName evidence="6">Exodeoxyribonuclease VII small subunit</fullName>
        <shortName evidence="6">Exonuclease VII small subunit</shortName>
    </alternativeName>
</protein>
<dbReference type="NCBIfam" id="TIGR01280">
    <property type="entry name" value="xseB"/>
    <property type="match status" value="1"/>
</dbReference>
<dbReference type="InterPro" id="IPR037004">
    <property type="entry name" value="Exonuc_VII_ssu_sf"/>
</dbReference>
<keyword evidence="5 6" id="KW-0269">Exonuclease</keyword>
<organism evidence="7 8">
    <name type="scientific">Anthropogastromicrobium aceti</name>
    <dbReference type="NCBI Taxonomy" id="2981768"/>
    <lineage>
        <taxon>Bacteria</taxon>
        <taxon>Bacillati</taxon>
        <taxon>Bacillota</taxon>
        <taxon>Clostridia</taxon>
        <taxon>Lachnospirales</taxon>
        <taxon>Lachnospiraceae</taxon>
        <taxon>Anthropogastromicrobium</taxon>
    </lineage>
</organism>
<dbReference type="GO" id="GO:0006308">
    <property type="term" value="P:DNA catabolic process"/>
    <property type="evidence" value="ECO:0007669"/>
    <property type="project" value="UniProtKB-UniRule"/>
</dbReference>
<evidence type="ECO:0000256" key="4">
    <source>
        <dbReference type="ARBA" id="ARBA00022801"/>
    </source>
</evidence>
<comment type="function">
    <text evidence="6">Bidirectionally degrades single-stranded DNA into large acid-insoluble oligonucleotides, which are then degraded further into small acid-soluble oligonucleotides.</text>
</comment>
<gene>
    <name evidence="6 7" type="primary">xseB</name>
    <name evidence="7" type="ORF">LKD48_05170</name>
</gene>
<evidence type="ECO:0000256" key="5">
    <source>
        <dbReference type="ARBA" id="ARBA00022839"/>
    </source>
</evidence>
<dbReference type="InterPro" id="IPR003761">
    <property type="entry name" value="Exonuc_VII_S"/>
</dbReference>
<dbReference type="PANTHER" id="PTHR34137:SF1">
    <property type="entry name" value="EXODEOXYRIBONUCLEASE 7 SMALL SUBUNIT"/>
    <property type="match status" value="1"/>
</dbReference>
<dbReference type="PANTHER" id="PTHR34137">
    <property type="entry name" value="EXODEOXYRIBONUCLEASE 7 SMALL SUBUNIT"/>
    <property type="match status" value="1"/>
</dbReference>
<evidence type="ECO:0000256" key="1">
    <source>
        <dbReference type="ARBA" id="ARBA00009998"/>
    </source>
</evidence>
<dbReference type="GO" id="GO:0008855">
    <property type="term" value="F:exodeoxyribonuclease VII activity"/>
    <property type="evidence" value="ECO:0007669"/>
    <property type="project" value="UniProtKB-UniRule"/>
</dbReference>
<evidence type="ECO:0000313" key="7">
    <source>
        <dbReference type="EMBL" id="MCC2221039.1"/>
    </source>
</evidence>
<keyword evidence="8" id="KW-1185">Reference proteome</keyword>
<dbReference type="Gene3D" id="1.10.287.1040">
    <property type="entry name" value="Exonuclease VII, small subunit"/>
    <property type="match status" value="1"/>
</dbReference>
<dbReference type="HAMAP" id="MF_00337">
    <property type="entry name" value="Exonuc_7_S"/>
    <property type="match status" value="1"/>
</dbReference>
<dbReference type="GO" id="GO:0009318">
    <property type="term" value="C:exodeoxyribonuclease VII complex"/>
    <property type="evidence" value="ECO:0007669"/>
    <property type="project" value="UniProtKB-UniRule"/>
</dbReference>
<evidence type="ECO:0000256" key="6">
    <source>
        <dbReference type="HAMAP-Rule" id="MF_00337"/>
    </source>
</evidence>
<dbReference type="RefSeq" id="WP_118612918.1">
    <property type="nucleotide sequence ID" value="NZ_JAJEQN010000009.1"/>
</dbReference>